<evidence type="ECO:0000313" key="1">
    <source>
        <dbReference type="EMBL" id="QSE98781.1"/>
    </source>
</evidence>
<organism evidence="1 2">
    <name type="scientific">Fulvivirga lutea</name>
    <dbReference type="NCBI Taxonomy" id="2810512"/>
    <lineage>
        <taxon>Bacteria</taxon>
        <taxon>Pseudomonadati</taxon>
        <taxon>Bacteroidota</taxon>
        <taxon>Cytophagia</taxon>
        <taxon>Cytophagales</taxon>
        <taxon>Fulvivirgaceae</taxon>
        <taxon>Fulvivirga</taxon>
    </lineage>
</organism>
<dbReference type="KEGG" id="fuv:JR347_06800"/>
<dbReference type="AlphaFoldDB" id="A0A975A1W5"/>
<proteinExistence type="predicted"/>
<gene>
    <name evidence="1" type="ORF">JR347_06800</name>
</gene>
<reference evidence="1" key="1">
    <citation type="submission" date="2021-02" db="EMBL/GenBank/DDBJ databases">
        <title>Fulvivirga sp. S481 isolated from sea water.</title>
        <authorList>
            <person name="Bae S.S."/>
            <person name="Baek K."/>
        </authorList>
    </citation>
    <scope>NUCLEOTIDE SEQUENCE</scope>
    <source>
        <strain evidence="1">S481</strain>
    </source>
</reference>
<protein>
    <submittedName>
        <fullName evidence="1">Uncharacterized protein</fullName>
    </submittedName>
</protein>
<name>A0A975A1W5_9BACT</name>
<keyword evidence="2" id="KW-1185">Reference proteome</keyword>
<evidence type="ECO:0000313" key="2">
    <source>
        <dbReference type="Proteomes" id="UP000662783"/>
    </source>
</evidence>
<accession>A0A975A1W5</accession>
<dbReference type="EMBL" id="CP070608">
    <property type="protein sequence ID" value="QSE98781.1"/>
    <property type="molecule type" value="Genomic_DNA"/>
</dbReference>
<dbReference type="Proteomes" id="UP000662783">
    <property type="component" value="Chromosome"/>
</dbReference>
<sequence length="85" mass="9933">MKVRNFNHLKELASKNDDMQHFYVILAGGLAKSGLRISYHRDSDTFDIIHEIDESHVELNSLELLNNFFFKEAIFNNCLFLSEID</sequence>
<dbReference type="RefSeq" id="WP_205723295.1">
    <property type="nucleotide sequence ID" value="NZ_CP070608.1"/>
</dbReference>